<name>A0AAD9MNT5_PROWI</name>
<organism evidence="8 9">
    <name type="scientific">Prototheca wickerhamii</name>
    <dbReference type="NCBI Taxonomy" id="3111"/>
    <lineage>
        <taxon>Eukaryota</taxon>
        <taxon>Viridiplantae</taxon>
        <taxon>Chlorophyta</taxon>
        <taxon>core chlorophytes</taxon>
        <taxon>Trebouxiophyceae</taxon>
        <taxon>Chlorellales</taxon>
        <taxon>Chlorellaceae</taxon>
        <taxon>Prototheca</taxon>
    </lineage>
</organism>
<evidence type="ECO:0000256" key="2">
    <source>
        <dbReference type="ARBA" id="ARBA00022741"/>
    </source>
</evidence>
<dbReference type="InterPro" id="IPR016467">
    <property type="entry name" value="DNA_recomb/repair_RecA-like"/>
</dbReference>
<dbReference type="Gene3D" id="3.40.50.300">
    <property type="entry name" value="P-loop containing nucleotide triphosphate hydrolases"/>
    <property type="match status" value="1"/>
</dbReference>
<dbReference type="GO" id="GO:0000400">
    <property type="term" value="F:four-way junction DNA binding"/>
    <property type="evidence" value="ECO:0007669"/>
    <property type="project" value="TreeGrafter"/>
</dbReference>
<accession>A0AAD9MNT5</accession>
<feature type="domain" description="RecA family profile 1" evidence="7">
    <location>
        <begin position="34"/>
        <end position="224"/>
    </location>
</feature>
<sequence length="305" mass="32403">MSEEAGVAVAAAQRSWQALQGARSAKALYDLERGCRRIITFCAALDGILGGGVAPRQLTELCGGPGIGKTQLCMQLALDVQIPKAFGGLGARALYVDAEGGLTPERVRDMAAGLAAHLCRIAGAKGGAERQQAAAAVTVDALLRGIDYYRVHSLVEQLAMVDALDTHLTADPGIRLVVLDSVAFHFRQEVQDPGTRARQLAQLAQTLLGLAARHDVAVVLTNHITTRLGQRGQPARLVPALGDSWAHAATSRLMLYWQDDSRRAFLYKSPSQPAAAAAFDITGEGVRGVRAARPSATKRAREEGR</sequence>
<evidence type="ECO:0000256" key="5">
    <source>
        <dbReference type="ARBA" id="ARBA00023204"/>
    </source>
</evidence>
<reference evidence="8" key="1">
    <citation type="submission" date="2021-01" db="EMBL/GenBank/DDBJ databases">
        <authorList>
            <person name="Eckstrom K.M.E."/>
        </authorList>
    </citation>
    <scope>NUCLEOTIDE SEQUENCE</scope>
    <source>
        <strain evidence="8">UVCC 0001</strain>
    </source>
</reference>
<evidence type="ECO:0000256" key="6">
    <source>
        <dbReference type="ARBA" id="ARBA00023242"/>
    </source>
</evidence>
<dbReference type="InterPro" id="IPR027417">
    <property type="entry name" value="P-loop_NTPase"/>
</dbReference>
<evidence type="ECO:0000256" key="4">
    <source>
        <dbReference type="ARBA" id="ARBA00022840"/>
    </source>
</evidence>
<dbReference type="GO" id="GO:0005657">
    <property type="term" value="C:replication fork"/>
    <property type="evidence" value="ECO:0007669"/>
    <property type="project" value="TreeGrafter"/>
</dbReference>
<evidence type="ECO:0000259" key="7">
    <source>
        <dbReference type="PROSITE" id="PS50162"/>
    </source>
</evidence>
<dbReference type="CDD" id="cd19492">
    <property type="entry name" value="Rad51C"/>
    <property type="match status" value="1"/>
</dbReference>
<keyword evidence="3" id="KW-0227">DNA damage</keyword>
<dbReference type="GO" id="GO:0007131">
    <property type="term" value="P:reciprocal meiotic recombination"/>
    <property type="evidence" value="ECO:0007669"/>
    <property type="project" value="TreeGrafter"/>
</dbReference>
<dbReference type="SUPFAM" id="SSF52540">
    <property type="entry name" value="P-loop containing nucleoside triphosphate hydrolases"/>
    <property type="match status" value="1"/>
</dbReference>
<protein>
    <recommendedName>
        <fullName evidence="7">RecA family profile 1 domain-containing protein</fullName>
    </recommendedName>
</protein>
<evidence type="ECO:0000313" key="8">
    <source>
        <dbReference type="EMBL" id="KAK2079531.1"/>
    </source>
</evidence>
<evidence type="ECO:0000256" key="3">
    <source>
        <dbReference type="ARBA" id="ARBA00022763"/>
    </source>
</evidence>
<keyword evidence="5" id="KW-0234">DNA repair</keyword>
<dbReference type="GO" id="GO:0000707">
    <property type="term" value="P:meiotic DNA recombinase assembly"/>
    <property type="evidence" value="ECO:0007669"/>
    <property type="project" value="TreeGrafter"/>
</dbReference>
<dbReference type="Pfam" id="PF13481">
    <property type="entry name" value="AAA_25"/>
    <property type="match status" value="1"/>
</dbReference>
<dbReference type="GO" id="GO:0033063">
    <property type="term" value="C:Rad51B-Rad51C-Rad51D-XRCC2 complex"/>
    <property type="evidence" value="ECO:0007669"/>
    <property type="project" value="TreeGrafter"/>
</dbReference>
<dbReference type="InterPro" id="IPR052093">
    <property type="entry name" value="HR_Repair_Mediator"/>
</dbReference>
<dbReference type="PANTHER" id="PTHR46239">
    <property type="entry name" value="DNA REPAIR PROTEIN RAD51 HOMOLOG 3 RAD51C"/>
    <property type="match status" value="1"/>
</dbReference>
<dbReference type="SMART" id="SM00382">
    <property type="entry name" value="AAA"/>
    <property type="match status" value="1"/>
</dbReference>
<gene>
    <name evidence="8" type="ORF">QBZ16_001925</name>
</gene>
<comment type="subcellular location">
    <subcellularLocation>
        <location evidence="1">Nucleus</location>
    </subcellularLocation>
</comment>
<dbReference type="InterPro" id="IPR020588">
    <property type="entry name" value="RecA_ATP-bd"/>
</dbReference>
<dbReference type="PIRSF" id="PIRSF005856">
    <property type="entry name" value="Rad51"/>
    <property type="match status" value="1"/>
</dbReference>
<dbReference type="PROSITE" id="PS50162">
    <property type="entry name" value="RECA_2"/>
    <property type="match status" value="1"/>
</dbReference>
<dbReference type="GO" id="GO:0005524">
    <property type="term" value="F:ATP binding"/>
    <property type="evidence" value="ECO:0007669"/>
    <property type="project" value="UniProtKB-KW"/>
</dbReference>
<dbReference type="Proteomes" id="UP001255856">
    <property type="component" value="Unassembled WGS sequence"/>
</dbReference>
<dbReference type="GO" id="GO:0140664">
    <property type="term" value="F:ATP-dependent DNA damage sensor activity"/>
    <property type="evidence" value="ECO:0007669"/>
    <property type="project" value="InterPro"/>
</dbReference>
<keyword evidence="4" id="KW-0067">ATP-binding</keyword>
<evidence type="ECO:0000256" key="1">
    <source>
        <dbReference type="ARBA" id="ARBA00004123"/>
    </source>
</evidence>
<dbReference type="GO" id="GO:0008821">
    <property type="term" value="F:crossover junction DNA endonuclease activity"/>
    <property type="evidence" value="ECO:0007669"/>
    <property type="project" value="TreeGrafter"/>
</dbReference>
<comment type="caution">
    <text evidence="8">The sequence shown here is derived from an EMBL/GenBank/DDBJ whole genome shotgun (WGS) entry which is preliminary data.</text>
</comment>
<dbReference type="AlphaFoldDB" id="A0AAD9MNT5"/>
<evidence type="ECO:0000313" key="9">
    <source>
        <dbReference type="Proteomes" id="UP001255856"/>
    </source>
</evidence>
<proteinExistence type="predicted"/>
<keyword evidence="9" id="KW-1185">Reference proteome</keyword>
<dbReference type="InterPro" id="IPR003593">
    <property type="entry name" value="AAA+_ATPase"/>
</dbReference>
<dbReference type="EMBL" id="JASFZW010000002">
    <property type="protein sequence ID" value="KAK2079531.1"/>
    <property type="molecule type" value="Genomic_DNA"/>
</dbReference>
<keyword evidence="2" id="KW-0547">Nucleotide-binding</keyword>
<dbReference type="PANTHER" id="PTHR46239:SF1">
    <property type="entry name" value="DNA REPAIR PROTEIN RAD51 HOMOLOG 3"/>
    <property type="match status" value="1"/>
</dbReference>
<keyword evidence="6" id="KW-0539">Nucleus</keyword>
<dbReference type="GO" id="GO:0033065">
    <property type="term" value="C:Rad51C-XRCC3 complex"/>
    <property type="evidence" value="ECO:0007669"/>
    <property type="project" value="TreeGrafter"/>
</dbReference>